<sequence>MYPSRLNFERIISNIVAMTIFSGNGVTHCESWICQIFGRITSLCGSLFWGYLELTWGTEATDAARTIGSTLVAAILSSLPRKHDADRCGAAGDYCLWIPTLTSSEISSRNAI</sequence>
<name>A0ABW9EJH0_9BURK</name>
<dbReference type="Proteomes" id="UP001629392">
    <property type="component" value="Unassembled WGS sequence"/>
</dbReference>
<evidence type="ECO:0000313" key="1">
    <source>
        <dbReference type="EMBL" id="MFM0718915.1"/>
    </source>
</evidence>
<dbReference type="RefSeq" id="WP_408154904.1">
    <property type="nucleotide sequence ID" value="NZ_JAQQCL010000017.1"/>
</dbReference>
<organism evidence="1 2">
    <name type="scientific">Paraburkholderia strydomiana</name>
    <dbReference type="NCBI Taxonomy" id="1245417"/>
    <lineage>
        <taxon>Bacteria</taxon>
        <taxon>Pseudomonadati</taxon>
        <taxon>Pseudomonadota</taxon>
        <taxon>Betaproteobacteria</taxon>
        <taxon>Burkholderiales</taxon>
        <taxon>Burkholderiaceae</taxon>
        <taxon>Paraburkholderia</taxon>
    </lineage>
</organism>
<accession>A0ABW9EJH0</accession>
<comment type="caution">
    <text evidence="1">The sequence shown here is derived from an EMBL/GenBank/DDBJ whole genome shotgun (WGS) entry which is preliminary data.</text>
</comment>
<protein>
    <submittedName>
        <fullName evidence="1">Uncharacterized protein</fullName>
    </submittedName>
</protein>
<evidence type="ECO:0000313" key="2">
    <source>
        <dbReference type="Proteomes" id="UP001629392"/>
    </source>
</evidence>
<gene>
    <name evidence="1" type="ORF">PQQ73_21525</name>
</gene>
<reference evidence="1 2" key="1">
    <citation type="journal article" date="2024" name="Chem. Sci.">
        <title>Discovery of megapolipeptins by genome mining of a Burkholderiales bacteria collection.</title>
        <authorList>
            <person name="Paulo B.S."/>
            <person name="Recchia M.J.J."/>
            <person name="Lee S."/>
            <person name="Fergusson C.H."/>
            <person name="Romanowski S.B."/>
            <person name="Hernandez A."/>
            <person name="Krull N."/>
            <person name="Liu D.Y."/>
            <person name="Cavanagh H."/>
            <person name="Bos A."/>
            <person name="Gray C.A."/>
            <person name="Murphy B.T."/>
            <person name="Linington R.G."/>
            <person name="Eustaquio A.S."/>
        </authorList>
    </citation>
    <scope>NUCLEOTIDE SEQUENCE [LARGE SCALE GENOMIC DNA]</scope>
    <source>
        <strain evidence="1 2">RL17-350-BIC-E</strain>
    </source>
</reference>
<proteinExistence type="predicted"/>
<keyword evidence="2" id="KW-1185">Reference proteome</keyword>
<dbReference type="EMBL" id="JAQQCL010000017">
    <property type="protein sequence ID" value="MFM0718915.1"/>
    <property type="molecule type" value="Genomic_DNA"/>
</dbReference>